<reference evidence="2 3" key="1">
    <citation type="submission" date="2023-07" db="EMBL/GenBank/DDBJ databases">
        <title>Genomic Encyclopedia of Type Strains, Phase IV (KMG-IV): sequencing the most valuable type-strain genomes for metagenomic binning, comparative biology and taxonomic classification.</title>
        <authorList>
            <person name="Goeker M."/>
        </authorList>
    </citation>
    <scope>NUCLEOTIDE SEQUENCE [LARGE SCALE GENOMIC DNA]</scope>
    <source>
        <strain evidence="2 3">DSM 9768</strain>
    </source>
</reference>
<name>A0ABT9ZN81_9BACI</name>
<sequence>MLKFFTARLRGENEVPPVDTDAFGFAKFVVNRSRTKIKFALEVRNIRNFVQAHIHYGERGVNGPVIAFLFGADLATLEEQNGITTRRGLITGTITDDDIVENDVGIETVRDLVRFMEQELTYANVHTEQNPAPGEIRGQIVPVRLPR</sequence>
<proteinExistence type="predicted"/>
<keyword evidence="3" id="KW-1185">Reference proteome</keyword>
<accession>A0ABT9ZN81</accession>
<evidence type="ECO:0000313" key="3">
    <source>
        <dbReference type="Proteomes" id="UP001230005"/>
    </source>
</evidence>
<dbReference type="Pfam" id="PF07452">
    <property type="entry name" value="CHRD"/>
    <property type="match status" value="1"/>
</dbReference>
<dbReference type="SMART" id="SM00754">
    <property type="entry name" value="CHRD"/>
    <property type="match status" value="1"/>
</dbReference>
<dbReference type="InterPro" id="IPR010895">
    <property type="entry name" value="CHRD"/>
</dbReference>
<feature type="domain" description="CHRD" evidence="1">
    <location>
        <begin position="1"/>
        <end position="145"/>
    </location>
</feature>
<comment type="caution">
    <text evidence="2">The sequence shown here is derived from an EMBL/GenBank/DDBJ whole genome shotgun (WGS) entry which is preliminary data.</text>
</comment>
<dbReference type="Proteomes" id="UP001230005">
    <property type="component" value="Unassembled WGS sequence"/>
</dbReference>
<organism evidence="2 3">
    <name type="scientific">Evansella vedderi</name>
    <dbReference type="NCBI Taxonomy" id="38282"/>
    <lineage>
        <taxon>Bacteria</taxon>
        <taxon>Bacillati</taxon>
        <taxon>Bacillota</taxon>
        <taxon>Bacilli</taxon>
        <taxon>Bacillales</taxon>
        <taxon>Bacillaceae</taxon>
        <taxon>Evansella</taxon>
    </lineage>
</organism>
<evidence type="ECO:0000313" key="2">
    <source>
        <dbReference type="EMBL" id="MDQ0252689.1"/>
    </source>
</evidence>
<evidence type="ECO:0000259" key="1">
    <source>
        <dbReference type="PROSITE" id="PS50933"/>
    </source>
</evidence>
<dbReference type="EMBL" id="JAUSUG010000001">
    <property type="protein sequence ID" value="MDQ0252689.1"/>
    <property type="molecule type" value="Genomic_DNA"/>
</dbReference>
<dbReference type="RefSeq" id="WP_307320385.1">
    <property type="nucleotide sequence ID" value="NZ_JAUSUG010000001.1"/>
</dbReference>
<gene>
    <name evidence="2" type="ORF">J2S74_000061</name>
</gene>
<dbReference type="PROSITE" id="PS50933">
    <property type="entry name" value="CHRD"/>
    <property type="match status" value="1"/>
</dbReference>
<protein>
    <recommendedName>
        <fullName evidence="1">CHRD domain-containing protein</fullName>
    </recommendedName>
</protein>